<reference evidence="1 2" key="1">
    <citation type="submission" date="2016-10" db="EMBL/GenBank/DDBJ databases">
        <authorList>
            <person name="de Groot N.N."/>
        </authorList>
    </citation>
    <scope>NUCLEOTIDE SEQUENCE [LARGE SCALE GENOMIC DNA]</scope>
    <source>
        <strain evidence="1 2">NLAE-zl-G419</strain>
    </source>
</reference>
<dbReference type="STRING" id="1529.SAMN04487885_106133"/>
<organism evidence="1 2">
    <name type="scientific">Clostridium cadaveris</name>
    <dbReference type="NCBI Taxonomy" id="1529"/>
    <lineage>
        <taxon>Bacteria</taxon>
        <taxon>Bacillati</taxon>
        <taxon>Bacillota</taxon>
        <taxon>Clostridia</taxon>
        <taxon>Eubacteriales</taxon>
        <taxon>Clostridiaceae</taxon>
        <taxon>Clostridium</taxon>
    </lineage>
</organism>
<evidence type="ECO:0000313" key="1">
    <source>
        <dbReference type="EMBL" id="SFF68365.1"/>
    </source>
</evidence>
<sequence length="1516" mass="164554">MQNTSALFKTKIKEASRQFQCKITIGDRIFTNEDIVDVKIDGNIQPQDSFMIGVTPSNMLDLTILNSGDTIYSTNQIKVEIGLNIGSTIEYILMGYYNIDDIVKTKYNIKITAFDNMIKFEIPYFSNLGDTATLQQVVNELANKTGVEFTGSLPAYNVKKLEGFTCREVLGYVASLCGGNAVITREGKFTIVTPKEVEYTITPDNYIPPFNLEEVKYKVGKISCKAGENELVKGSLGVDSMELQFENPWVTESILQDIYNKLNGFNYLGYSMKWQGDISLDLGDIVTITDKKGVVRKHPILSQKFNYTGGLTVEMGAKGESKNKNSFNSSGSNSNKVNRVVTELLIVNEALINKANISDLKATNAEIATLKAQDAEIQNALIGKATIEQLNAVNANIKNLVAEDAKINNALINKADIVQLNAVSAKINVLEADSATIKTLVAGNITAENIQSNFLQTLQGWMLEGSIGNAQISDLNANKIRSGTVDTSLVTVAGPGGRLQISGNKLQVFDSKSGKLYERIMLGIDNNDNSSLVLRGADGNTVLITQDGLTKAGFTDGYNKLENNSLDSSKLDINSVVRRINGGTEKIESTVVNVGNKTLNVLLQEQTNTITEHGKSLSTQEARITANENSIKLKVDTQTYSQDKTTINKSIETTLTNSKAYADAKKSEAISTAATDATTKSNNAKNAAINTAATDAATKANAAKDTAIAEAQKKADKALADSKLYVNQEITTVNSNLSKATSDISVLKGQIALKVEQSDIDKTVTTVKNELVTKIDGIQMDTRNLILNSATTKIGGGENGGSVYLDFSKQLIDNFKNLVGKQILLSFDLELNNAIEALSSYGMRVGIELAIFYDDGTTTYAGKWYKPKVGESFTGRLVSDPFTLRKPITKILGGLYIQVKSTRCVCSLPKMEFGTKTTGYSEAPEDIDKAIADVITTTDTKISKAKSDIKIETDKIALNVSNLTTKTSTIETQLGDKATKAEVKTVSDKAASIEANLNGITQRVSSTESTISTHTTQIGTVDGKINTAKTDAINTAATDATNKANKAKTDAISTASADATTKANNALKDGKSYTDIGLKPVKDTLATHTTEISTTKQQVSTIETNLGSITSRVSTVENKTTTIDGKLIKQETRLQSAENKLTPTSIVSSVNEALNGNSSSISTTSTTLSKNSFEVRNAAFKLYDTYGDLALSSGGGWTYTQGKYQVSVSPHNKPRVRGVTLSSGNCNVLPYGIVQETFNSIPLVLGSNSLKVEIRNMIDTEWGNLEANSISAEGIHSAHGKGAYLSLIRNELNIGSGASSSNLWLNYFSTVEDPQVVVGNGSYGGWGHLSAGSLYVTGSKNCIQETENYGYRAINAYETADYYLGDIGEGNIGEDGLCYVSIDDVFMETVNTKCNYQVFLTKYGKGDIWVKERTENYFIVEGTPGLLFGGEIKAKRKGYETDRLEIADITPKVSMDFRLSKEDESTLNMDKRTYETLTIMNNSVKEESKEQSSILNSMDEEVRQKEMEREQILEEW</sequence>
<proteinExistence type="predicted"/>
<dbReference type="OrthoDB" id="1656063at2"/>
<gene>
    <name evidence="1" type="ORF">SAMN04487885_106133</name>
</gene>
<dbReference type="EMBL" id="FOOE01000006">
    <property type="protein sequence ID" value="SFF68365.1"/>
    <property type="molecule type" value="Genomic_DNA"/>
</dbReference>
<dbReference type="Proteomes" id="UP000182135">
    <property type="component" value="Unassembled WGS sequence"/>
</dbReference>
<evidence type="ECO:0000313" key="2">
    <source>
        <dbReference type="Proteomes" id="UP000182135"/>
    </source>
</evidence>
<name>A0A1I2KN27_9CLOT</name>
<accession>A0A1I2KN27</accession>
<evidence type="ECO:0008006" key="3">
    <source>
        <dbReference type="Google" id="ProtNLM"/>
    </source>
</evidence>
<protein>
    <recommendedName>
        <fullName evidence="3">KID repeat-containing protein</fullName>
    </recommendedName>
</protein>
<dbReference type="RefSeq" id="WP_074845031.1">
    <property type="nucleotide sequence ID" value="NZ_FOOE01000006.1"/>
</dbReference>
<keyword evidence="2" id="KW-1185">Reference proteome</keyword>